<dbReference type="GO" id="GO:0016787">
    <property type="term" value="F:hydrolase activity"/>
    <property type="evidence" value="ECO:0007669"/>
    <property type="project" value="UniProtKB-KW"/>
</dbReference>
<dbReference type="PANTHER" id="PTHR21314">
    <property type="entry name" value="QUEUOSINE 5'-PHOSPHATE N-GLYCOSYLASE_HYDROLASE-RELATED"/>
    <property type="match status" value="1"/>
</dbReference>
<keyword evidence="9" id="KW-1185">Reference proteome</keyword>
<dbReference type="PANTHER" id="PTHR21314:SF0">
    <property type="entry name" value="QUEUOSINE 5'-PHOSPHATE N-GLYCOSYLASE_HYDROLASE"/>
    <property type="match status" value="1"/>
</dbReference>
<feature type="compositionally biased region" description="Basic and acidic residues" evidence="7">
    <location>
        <begin position="381"/>
        <end position="392"/>
    </location>
</feature>
<evidence type="ECO:0000256" key="6">
    <source>
        <dbReference type="RuleBase" id="RU365002"/>
    </source>
</evidence>
<comment type="catalytic activity">
    <reaction evidence="5 6">
        <text>queuosine 5'-phosphate + H2O = queuine + D-ribose 5-phosphate</text>
        <dbReference type="Rhea" id="RHEA:75387"/>
        <dbReference type="ChEBI" id="CHEBI:15377"/>
        <dbReference type="ChEBI" id="CHEBI:17433"/>
        <dbReference type="ChEBI" id="CHEBI:78346"/>
        <dbReference type="ChEBI" id="CHEBI:194371"/>
    </reaction>
    <physiologicalReaction direction="left-to-right" evidence="5 6">
        <dbReference type="Rhea" id="RHEA:75388"/>
    </physiologicalReaction>
</comment>
<dbReference type="AlphaFoldDB" id="A0A9N8YLN9"/>
<evidence type="ECO:0000256" key="7">
    <source>
        <dbReference type="SAM" id="MobiDB-lite"/>
    </source>
</evidence>
<gene>
    <name evidence="8" type="ORF">AMORRO_LOCUS10</name>
</gene>
<comment type="caution">
    <text evidence="8">The sequence shown here is derived from an EMBL/GenBank/DDBJ whole genome shotgun (WGS) entry which is preliminary data.</text>
</comment>
<evidence type="ECO:0000256" key="5">
    <source>
        <dbReference type="ARBA" id="ARBA00048204"/>
    </source>
</evidence>
<dbReference type="GO" id="GO:0006400">
    <property type="term" value="P:tRNA modification"/>
    <property type="evidence" value="ECO:0007669"/>
    <property type="project" value="TreeGrafter"/>
</dbReference>
<evidence type="ECO:0000256" key="2">
    <source>
        <dbReference type="ARBA" id="ARBA00035119"/>
    </source>
</evidence>
<organism evidence="8 9">
    <name type="scientific">Acaulospora morrowiae</name>
    <dbReference type="NCBI Taxonomy" id="94023"/>
    <lineage>
        <taxon>Eukaryota</taxon>
        <taxon>Fungi</taxon>
        <taxon>Fungi incertae sedis</taxon>
        <taxon>Mucoromycota</taxon>
        <taxon>Glomeromycotina</taxon>
        <taxon>Glomeromycetes</taxon>
        <taxon>Diversisporales</taxon>
        <taxon>Acaulosporaceae</taxon>
        <taxon>Acaulospora</taxon>
    </lineage>
</organism>
<dbReference type="InterPro" id="IPR019438">
    <property type="entry name" value="Q_salvage"/>
</dbReference>
<protein>
    <recommendedName>
        <fullName evidence="3 6">Queuosine 5'-phosphate N-glycosylase/hydrolase</fullName>
        <ecNumber evidence="6">3.2.2.-</ecNumber>
    </recommendedName>
    <alternativeName>
        <fullName evidence="4 6">Queuosine-nucleotide N-glycosylase/hydrolase</fullName>
    </alternativeName>
</protein>
<accession>A0A9N8YLN9</accession>
<sequence>MASRDDEKDLQGSLNPVLKSGYFISKNSQDVVIPPEGIERAASSIYQIMKNKRYSYTIWKQHKLHPKVADEEAIDWIFLVDLLNFSFWSELDEEKNEKGEARNSRFSIGYKGEQYTGYWSLCAAINRALDEGMSITKPSFYSSEMKLSDLDISHVFRSSTQEKMPLLDERIRCIREAGKILVERFEGSFINCIKEARNSCMKLLDIIIENFSSFRDESTFNGEKVVFYKRAQILIADIWACFEGEGFGKFDDIDEITMFADYRVPQALHHLGAISYSDNLLRTLESFVLLPNGSRLEKEIRGCSIWAVELLRRAIKERIERDNTHELIPKLNAITLDFFIWDFAKEHLDESLVIQIIMTDRRCYERSHNNFCELSKPDAIHPGGTKEDDTNRMKRNNRQNNNWDRPKIRISHSRIIASADYFNFNKINMLPRGHIDGKYASVIVKDRNNVSRSSV</sequence>
<keyword evidence="1 6" id="KW-0378">Hydrolase</keyword>
<comment type="similarity">
    <text evidence="2 6">Belongs to the QNG1 protein family.</text>
</comment>
<evidence type="ECO:0000256" key="1">
    <source>
        <dbReference type="ARBA" id="ARBA00022801"/>
    </source>
</evidence>
<evidence type="ECO:0000313" key="8">
    <source>
        <dbReference type="EMBL" id="CAG8437385.1"/>
    </source>
</evidence>
<proteinExistence type="inferred from homology"/>
<evidence type="ECO:0000256" key="4">
    <source>
        <dbReference type="ARBA" id="ARBA00035393"/>
    </source>
</evidence>
<name>A0A9N8YLN9_9GLOM</name>
<reference evidence="8" key="1">
    <citation type="submission" date="2021-06" db="EMBL/GenBank/DDBJ databases">
        <authorList>
            <person name="Kallberg Y."/>
            <person name="Tangrot J."/>
            <person name="Rosling A."/>
        </authorList>
    </citation>
    <scope>NUCLEOTIDE SEQUENCE</scope>
    <source>
        <strain evidence="8">CL551</strain>
    </source>
</reference>
<feature type="region of interest" description="Disordered" evidence="7">
    <location>
        <begin position="381"/>
        <end position="404"/>
    </location>
</feature>
<dbReference type="Pfam" id="PF10343">
    <property type="entry name" value="Q_salvage"/>
    <property type="match status" value="1"/>
</dbReference>
<dbReference type="EMBL" id="CAJVPV010000004">
    <property type="protein sequence ID" value="CAG8437385.1"/>
    <property type="molecule type" value="Genomic_DNA"/>
</dbReference>
<dbReference type="OrthoDB" id="416777at2759"/>
<evidence type="ECO:0000313" key="9">
    <source>
        <dbReference type="Proteomes" id="UP000789342"/>
    </source>
</evidence>
<dbReference type="Proteomes" id="UP000789342">
    <property type="component" value="Unassembled WGS sequence"/>
</dbReference>
<comment type="function">
    <text evidence="6">Catalyzes the hydrolysis of queuosine 5'-phosphate, releasing the nucleobase queuine (q). Is required for salvage of queuine from exogenous queuosine (Q) that is imported and then converted to queuosine 5'-phosphate intracellularly.</text>
</comment>
<dbReference type="EC" id="3.2.2.-" evidence="6"/>
<evidence type="ECO:0000256" key="3">
    <source>
        <dbReference type="ARBA" id="ARBA00035306"/>
    </source>
</evidence>